<dbReference type="PANTHER" id="PTHR33867:SF1">
    <property type="entry name" value="RIBOSOME MATURATION FACTOR RIMP"/>
    <property type="match status" value="1"/>
</dbReference>
<evidence type="ECO:0000256" key="2">
    <source>
        <dbReference type="ARBA" id="ARBA00022517"/>
    </source>
</evidence>
<proteinExistence type="inferred from homology"/>
<dbReference type="InterPro" id="IPR028998">
    <property type="entry name" value="RimP_C"/>
</dbReference>
<dbReference type="InterPro" id="IPR003728">
    <property type="entry name" value="Ribosome_maturation_RimP"/>
</dbReference>
<dbReference type="AlphaFoldDB" id="A0A2T6C6D1"/>
<comment type="subcellular location">
    <subcellularLocation>
        <location evidence="3">Cytoplasm</location>
    </subcellularLocation>
</comment>
<dbReference type="Pfam" id="PF02576">
    <property type="entry name" value="RimP_N"/>
    <property type="match status" value="1"/>
</dbReference>
<evidence type="ECO:0000259" key="4">
    <source>
        <dbReference type="Pfam" id="PF02576"/>
    </source>
</evidence>
<comment type="similarity">
    <text evidence="3">Belongs to the RimP family.</text>
</comment>
<dbReference type="PANTHER" id="PTHR33867">
    <property type="entry name" value="RIBOSOME MATURATION FACTOR RIMP"/>
    <property type="match status" value="1"/>
</dbReference>
<dbReference type="InterPro" id="IPR035956">
    <property type="entry name" value="RimP_N_sf"/>
</dbReference>
<dbReference type="Proteomes" id="UP000244090">
    <property type="component" value="Unassembled WGS sequence"/>
</dbReference>
<dbReference type="InterPro" id="IPR028989">
    <property type="entry name" value="RimP_N"/>
</dbReference>
<keyword evidence="7" id="KW-1185">Reference proteome</keyword>
<comment type="function">
    <text evidence="3">Required for maturation of 30S ribosomal subunits.</text>
</comment>
<sequence length="166" mass="18953">MRGQKSPLFILKMLKQKVTDLLQEVLEEESSLFLISKEIKPGNKIIIVIDGDNGVTLSDCMKVSRHIEHNLDREEEDFSLEVYSAGISEGITHIRQYKKNVGRKLEVIMDDQNKVTGTLVEADDEKIKLQWKAREPKPVGKGKVTVQKEQEIPYETIVKAKVMVTF</sequence>
<name>A0A2T6C6D1_9FLAO</name>
<dbReference type="Pfam" id="PF17384">
    <property type="entry name" value="DUF150_C"/>
    <property type="match status" value="1"/>
</dbReference>
<keyword evidence="2 3" id="KW-0690">Ribosome biogenesis</keyword>
<dbReference type="NCBIfam" id="NF002531">
    <property type="entry name" value="PRK02001.1"/>
    <property type="match status" value="1"/>
</dbReference>
<accession>A0A2T6C6D1</accession>
<reference evidence="6 7" key="1">
    <citation type="submission" date="2018-04" db="EMBL/GenBank/DDBJ databases">
        <title>Genomic Encyclopedia of Archaeal and Bacterial Type Strains, Phase II (KMG-II): from individual species to whole genera.</title>
        <authorList>
            <person name="Goeker M."/>
        </authorList>
    </citation>
    <scope>NUCLEOTIDE SEQUENCE [LARGE SCALE GENOMIC DNA]</scope>
    <source>
        <strain evidence="6 7">DSM 25731</strain>
    </source>
</reference>
<feature type="domain" description="Ribosome maturation factor RimP C-terminal" evidence="5">
    <location>
        <begin position="93"/>
        <end position="166"/>
    </location>
</feature>
<dbReference type="HAMAP" id="MF_01077">
    <property type="entry name" value="RimP"/>
    <property type="match status" value="1"/>
</dbReference>
<evidence type="ECO:0000313" key="7">
    <source>
        <dbReference type="Proteomes" id="UP000244090"/>
    </source>
</evidence>
<dbReference type="Gene3D" id="3.30.300.70">
    <property type="entry name" value="RimP-like superfamily, N-terminal"/>
    <property type="match status" value="1"/>
</dbReference>
<dbReference type="GO" id="GO:0005829">
    <property type="term" value="C:cytosol"/>
    <property type="evidence" value="ECO:0007669"/>
    <property type="project" value="TreeGrafter"/>
</dbReference>
<comment type="caution">
    <text evidence="6">The sequence shown here is derived from an EMBL/GenBank/DDBJ whole genome shotgun (WGS) entry which is preliminary data.</text>
</comment>
<dbReference type="SUPFAM" id="SSF75420">
    <property type="entry name" value="YhbC-like, N-terminal domain"/>
    <property type="match status" value="1"/>
</dbReference>
<dbReference type="GO" id="GO:0000028">
    <property type="term" value="P:ribosomal small subunit assembly"/>
    <property type="evidence" value="ECO:0007669"/>
    <property type="project" value="TreeGrafter"/>
</dbReference>
<dbReference type="Gene3D" id="2.30.30.180">
    <property type="entry name" value="Ribosome maturation factor RimP, C-terminal domain"/>
    <property type="match status" value="1"/>
</dbReference>
<feature type="domain" description="Ribosome maturation factor RimP N-terminal" evidence="4">
    <location>
        <begin position="39"/>
        <end position="87"/>
    </location>
</feature>
<evidence type="ECO:0000256" key="1">
    <source>
        <dbReference type="ARBA" id="ARBA00022490"/>
    </source>
</evidence>
<keyword evidence="1 3" id="KW-0963">Cytoplasm</keyword>
<protein>
    <recommendedName>
        <fullName evidence="3">Ribosome maturation factor RimP</fullName>
    </recommendedName>
</protein>
<dbReference type="GO" id="GO:0006412">
    <property type="term" value="P:translation"/>
    <property type="evidence" value="ECO:0007669"/>
    <property type="project" value="TreeGrafter"/>
</dbReference>
<evidence type="ECO:0000259" key="5">
    <source>
        <dbReference type="Pfam" id="PF17384"/>
    </source>
</evidence>
<dbReference type="InterPro" id="IPR036847">
    <property type="entry name" value="RimP_C_sf"/>
</dbReference>
<evidence type="ECO:0000256" key="3">
    <source>
        <dbReference type="HAMAP-Rule" id="MF_01077"/>
    </source>
</evidence>
<dbReference type="EMBL" id="QBKT01000001">
    <property type="protein sequence ID" value="PTX63862.1"/>
    <property type="molecule type" value="Genomic_DNA"/>
</dbReference>
<dbReference type="SUPFAM" id="SSF74942">
    <property type="entry name" value="YhbC-like, C-terminal domain"/>
    <property type="match status" value="1"/>
</dbReference>
<evidence type="ECO:0000313" key="6">
    <source>
        <dbReference type="EMBL" id="PTX63862.1"/>
    </source>
</evidence>
<gene>
    <name evidence="3" type="primary">rimP</name>
    <name evidence="6" type="ORF">C8N46_101470</name>
</gene>
<organism evidence="6 7">
    <name type="scientific">Kordia periserrulae</name>
    <dbReference type="NCBI Taxonomy" id="701523"/>
    <lineage>
        <taxon>Bacteria</taxon>
        <taxon>Pseudomonadati</taxon>
        <taxon>Bacteroidota</taxon>
        <taxon>Flavobacteriia</taxon>
        <taxon>Flavobacteriales</taxon>
        <taxon>Flavobacteriaceae</taxon>
        <taxon>Kordia</taxon>
    </lineage>
</organism>